<dbReference type="CDD" id="cd00096">
    <property type="entry name" value="Ig"/>
    <property type="match status" value="1"/>
</dbReference>
<organism evidence="1 2">
    <name type="scientific">Ladona fulva</name>
    <name type="common">Scarce chaser dragonfly</name>
    <name type="synonym">Libellula fulva</name>
    <dbReference type="NCBI Taxonomy" id="123851"/>
    <lineage>
        <taxon>Eukaryota</taxon>
        <taxon>Metazoa</taxon>
        <taxon>Ecdysozoa</taxon>
        <taxon>Arthropoda</taxon>
        <taxon>Hexapoda</taxon>
        <taxon>Insecta</taxon>
        <taxon>Pterygota</taxon>
        <taxon>Palaeoptera</taxon>
        <taxon>Odonata</taxon>
        <taxon>Epiprocta</taxon>
        <taxon>Anisoptera</taxon>
        <taxon>Libelluloidea</taxon>
        <taxon>Libellulidae</taxon>
        <taxon>Ladona</taxon>
    </lineage>
</organism>
<protein>
    <recommendedName>
        <fullName evidence="3">Ig-like domain-containing protein</fullName>
    </recommendedName>
</protein>
<dbReference type="SUPFAM" id="SSF48726">
    <property type="entry name" value="Immunoglobulin"/>
    <property type="match status" value="1"/>
</dbReference>
<dbReference type="Pfam" id="PF13927">
    <property type="entry name" value="Ig_3"/>
    <property type="match status" value="1"/>
</dbReference>
<name>A0A8K0KA21_LADFU</name>
<accession>A0A8K0KA21</accession>
<dbReference type="InterPro" id="IPR036179">
    <property type="entry name" value="Ig-like_dom_sf"/>
</dbReference>
<proteinExistence type="predicted"/>
<sequence>MFTHTYRPMFSPLNQGYPEPEYLWLKDGLPIGGGGFSPQHFHKIPATRREDAGIYQCVARNIAGAIFGEKIRVSVAYTTI</sequence>
<comment type="caution">
    <text evidence="1">The sequence shown here is derived from an EMBL/GenBank/DDBJ whole genome shotgun (WGS) entry which is preliminary data.</text>
</comment>
<dbReference type="OrthoDB" id="8923679at2759"/>
<gene>
    <name evidence="1" type="ORF">J437_LFUL007941</name>
</gene>
<dbReference type="Gene3D" id="2.60.40.10">
    <property type="entry name" value="Immunoglobulins"/>
    <property type="match status" value="1"/>
</dbReference>
<evidence type="ECO:0000313" key="2">
    <source>
        <dbReference type="Proteomes" id="UP000792457"/>
    </source>
</evidence>
<dbReference type="AlphaFoldDB" id="A0A8K0KA21"/>
<keyword evidence="2" id="KW-1185">Reference proteome</keyword>
<dbReference type="Proteomes" id="UP000792457">
    <property type="component" value="Unassembled WGS sequence"/>
</dbReference>
<reference evidence="1" key="1">
    <citation type="submission" date="2013-04" db="EMBL/GenBank/DDBJ databases">
        <authorList>
            <person name="Qu J."/>
            <person name="Murali S.C."/>
            <person name="Bandaranaike D."/>
            <person name="Bellair M."/>
            <person name="Blankenburg K."/>
            <person name="Chao H."/>
            <person name="Dinh H."/>
            <person name="Doddapaneni H."/>
            <person name="Downs B."/>
            <person name="Dugan-Rocha S."/>
            <person name="Elkadiri S."/>
            <person name="Gnanaolivu R.D."/>
            <person name="Hernandez B."/>
            <person name="Javaid M."/>
            <person name="Jayaseelan J.C."/>
            <person name="Lee S."/>
            <person name="Li M."/>
            <person name="Ming W."/>
            <person name="Munidasa M."/>
            <person name="Muniz J."/>
            <person name="Nguyen L."/>
            <person name="Ongeri F."/>
            <person name="Osuji N."/>
            <person name="Pu L.-L."/>
            <person name="Puazo M."/>
            <person name="Qu C."/>
            <person name="Quiroz J."/>
            <person name="Raj R."/>
            <person name="Weissenberger G."/>
            <person name="Xin Y."/>
            <person name="Zou X."/>
            <person name="Han Y."/>
            <person name="Richards S."/>
            <person name="Worley K."/>
            <person name="Muzny D."/>
            <person name="Gibbs R."/>
        </authorList>
    </citation>
    <scope>NUCLEOTIDE SEQUENCE</scope>
    <source>
        <strain evidence="1">Sampled in the wild</strain>
    </source>
</reference>
<reference evidence="1" key="2">
    <citation type="submission" date="2017-10" db="EMBL/GenBank/DDBJ databases">
        <title>Ladona fulva Genome sequencing and assembly.</title>
        <authorList>
            <person name="Murali S."/>
            <person name="Richards S."/>
            <person name="Bandaranaike D."/>
            <person name="Bellair M."/>
            <person name="Blankenburg K."/>
            <person name="Chao H."/>
            <person name="Dinh H."/>
            <person name="Doddapaneni H."/>
            <person name="Dugan-Rocha S."/>
            <person name="Elkadiri S."/>
            <person name="Gnanaolivu R."/>
            <person name="Hernandez B."/>
            <person name="Skinner E."/>
            <person name="Javaid M."/>
            <person name="Lee S."/>
            <person name="Li M."/>
            <person name="Ming W."/>
            <person name="Munidasa M."/>
            <person name="Muniz J."/>
            <person name="Nguyen L."/>
            <person name="Hughes D."/>
            <person name="Osuji N."/>
            <person name="Pu L.-L."/>
            <person name="Puazo M."/>
            <person name="Qu C."/>
            <person name="Quiroz J."/>
            <person name="Raj R."/>
            <person name="Weissenberger G."/>
            <person name="Xin Y."/>
            <person name="Zou X."/>
            <person name="Han Y."/>
            <person name="Worley K."/>
            <person name="Muzny D."/>
            <person name="Gibbs R."/>
        </authorList>
    </citation>
    <scope>NUCLEOTIDE SEQUENCE</scope>
    <source>
        <strain evidence="1">Sampled in the wild</strain>
    </source>
</reference>
<evidence type="ECO:0008006" key="3">
    <source>
        <dbReference type="Google" id="ProtNLM"/>
    </source>
</evidence>
<dbReference type="InterPro" id="IPR013783">
    <property type="entry name" value="Ig-like_fold"/>
</dbReference>
<evidence type="ECO:0000313" key="1">
    <source>
        <dbReference type="EMBL" id="KAG8231181.1"/>
    </source>
</evidence>
<dbReference type="EMBL" id="KZ308540">
    <property type="protein sequence ID" value="KAG8231181.1"/>
    <property type="molecule type" value="Genomic_DNA"/>
</dbReference>